<keyword evidence="3" id="KW-0378">Hydrolase</keyword>
<evidence type="ECO:0000256" key="1">
    <source>
        <dbReference type="ARBA" id="ARBA00023239"/>
    </source>
</evidence>
<evidence type="ECO:0000313" key="3">
    <source>
        <dbReference type="EMBL" id="QMV45032.1"/>
    </source>
</evidence>
<dbReference type="Proteomes" id="UP000515679">
    <property type="component" value="Chromosome"/>
</dbReference>
<dbReference type="PANTHER" id="PTHR21240">
    <property type="entry name" value="2-AMINO-3-CARBOXYLMUCONATE-6-SEMIALDEHYDE DECARBOXYLASE"/>
    <property type="match status" value="1"/>
</dbReference>
<evidence type="ECO:0000313" key="4">
    <source>
        <dbReference type="Proteomes" id="UP000515679"/>
    </source>
</evidence>
<dbReference type="InterPro" id="IPR032466">
    <property type="entry name" value="Metal_Hydrolase"/>
</dbReference>
<keyword evidence="4" id="KW-1185">Reference proteome</keyword>
<dbReference type="GO" id="GO:0016787">
    <property type="term" value="F:hydrolase activity"/>
    <property type="evidence" value="ECO:0007669"/>
    <property type="project" value="UniProtKB-KW"/>
</dbReference>
<dbReference type="GO" id="GO:0005737">
    <property type="term" value="C:cytoplasm"/>
    <property type="evidence" value="ECO:0007669"/>
    <property type="project" value="TreeGrafter"/>
</dbReference>
<dbReference type="SUPFAM" id="SSF51556">
    <property type="entry name" value="Metallo-dependent hydrolases"/>
    <property type="match status" value="1"/>
</dbReference>
<accession>A0A7G5C748</accession>
<gene>
    <name evidence="3" type="ORF">FPL14_15720</name>
</gene>
<proteinExistence type="predicted"/>
<dbReference type="GO" id="GO:0016831">
    <property type="term" value="F:carboxy-lyase activity"/>
    <property type="evidence" value="ECO:0007669"/>
    <property type="project" value="InterPro"/>
</dbReference>
<reference evidence="3 4" key="1">
    <citation type="submission" date="2019-07" db="EMBL/GenBank/DDBJ databases">
        <authorList>
            <person name="Kim J.K."/>
            <person name="Cheong H.-M."/>
            <person name="Choi Y."/>
            <person name="Hwang K.J."/>
            <person name="Lee S."/>
            <person name="Choi C."/>
        </authorList>
    </citation>
    <scope>NUCLEOTIDE SEQUENCE [LARGE SCALE GENOMIC DNA]</scope>
    <source>
        <strain evidence="3 4">KS 22</strain>
    </source>
</reference>
<dbReference type="Gene3D" id="3.20.20.140">
    <property type="entry name" value="Metal-dependent hydrolases"/>
    <property type="match status" value="1"/>
</dbReference>
<dbReference type="EMBL" id="CP041969">
    <property type="protein sequence ID" value="QMV45032.1"/>
    <property type="molecule type" value="Genomic_DNA"/>
</dbReference>
<protein>
    <submittedName>
        <fullName evidence="3">Amidohydrolase</fullName>
    </submittedName>
</protein>
<dbReference type="InterPro" id="IPR006680">
    <property type="entry name" value="Amidohydro-rel"/>
</dbReference>
<dbReference type="CDD" id="cd01292">
    <property type="entry name" value="metallo-dependent_hydrolases"/>
    <property type="match status" value="1"/>
</dbReference>
<dbReference type="InterPro" id="IPR032465">
    <property type="entry name" value="ACMSD"/>
</dbReference>
<keyword evidence="1" id="KW-0456">Lyase</keyword>
<sequence>MFRAGFKVFDIHGHLPYPYPAIYEPDDRITEYSKERAERMRLTWDFTAESSDPAEAARPLADRWLDQLDKYGIGGLNFLTGPTNDELAAQIARAPDRFTGFASHPIERPDALTELVRAVDELGLRGYKQFGPLTQESFDDPSFRPVWRFLAERKLPVLIHFGLLGHAGGIVQHRNISPLSIFNVAREFTDIPFIIPHFGSGYFQELLHLSWSCPNVYVDTSGSNQWVRWMPYELNLEILFRRTYELIGPERIIFGTDSLGFPRGYNYRYLQDQVRVVRDLRFPEADIEAIFGNNARKLLKVQPIPALDKEERKEHEQTVPAR</sequence>
<evidence type="ECO:0000259" key="2">
    <source>
        <dbReference type="Pfam" id="PF04909"/>
    </source>
</evidence>
<dbReference type="PANTHER" id="PTHR21240:SF28">
    <property type="entry name" value="ISO-OROTATE DECARBOXYLASE (EUROFUNG)"/>
    <property type="match status" value="1"/>
</dbReference>
<dbReference type="KEGG" id="cchl:FPL14_15720"/>
<name>A0A7G5C748_9BACL</name>
<feature type="domain" description="Amidohydrolase-related" evidence="2">
    <location>
        <begin position="71"/>
        <end position="300"/>
    </location>
</feature>
<organism evidence="3 4">
    <name type="scientific">Cohnella cholangitidis</name>
    <dbReference type="NCBI Taxonomy" id="2598458"/>
    <lineage>
        <taxon>Bacteria</taxon>
        <taxon>Bacillati</taxon>
        <taxon>Bacillota</taxon>
        <taxon>Bacilli</taxon>
        <taxon>Bacillales</taxon>
        <taxon>Paenibacillaceae</taxon>
        <taxon>Cohnella</taxon>
    </lineage>
</organism>
<dbReference type="GO" id="GO:0019748">
    <property type="term" value="P:secondary metabolic process"/>
    <property type="evidence" value="ECO:0007669"/>
    <property type="project" value="TreeGrafter"/>
</dbReference>
<dbReference type="AlphaFoldDB" id="A0A7G5C748"/>
<dbReference type="Pfam" id="PF04909">
    <property type="entry name" value="Amidohydro_2"/>
    <property type="match status" value="1"/>
</dbReference>